<accession>A0ABP1CG24</accession>
<dbReference type="EMBL" id="OZ037944">
    <property type="protein sequence ID" value="CAL1694615.1"/>
    <property type="molecule type" value="Genomic_DNA"/>
</dbReference>
<evidence type="ECO:0000313" key="2">
    <source>
        <dbReference type="Proteomes" id="UP001497453"/>
    </source>
</evidence>
<proteinExistence type="predicted"/>
<gene>
    <name evidence="1" type="ORF">GFSPODELE1_LOCUS395</name>
</gene>
<dbReference type="Proteomes" id="UP001497453">
    <property type="component" value="Chromosome 1"/>
</dbReference>
<evidence type="ECO:0000313" key="1">
    <source>
        <dbReference type="EMBL" id="CAL1694615.1"/>
    </source>
</evidence>
<name>A0ABP1CG24_9APHY</name>
<reference evidence="2" key="1">
    <citation type="submission" date="2024-04" db="EMBL/GenBank/DDBJ databases">
        <authorList>
            <person name="Shaw F."/>
            <person name="Minotto A."/>
        </authorList>
    </citation>
    <scope>NUCLEOTIDE SEQUENCE [LARGE SCALE GENOMIC DNA]</scope>
</reference>
<organism evidence="1 2">
    <name type="scientific">Somion occarium</name>
    <dbReference type="NCBI Taxonomy" id="3059160"/>
    <lineage>
        <taxon>Eukaryota</taxon>
        <taxon>Fungi</taxon>
        <taxon>Dikarya</taxon>
        <taxon>Basidiomycota</taxon>
        <taxon>Agaricomycotina</taxon>
        <taxon>Agaricomycetes</taxon>
        <taxon>Polyporales</taxon>
        <taxon>Cerrenaceae</taxon>
        <taxon>Somion</taxon>
    </lineage>
</organism>
<protein>
    <submittedName>
        <fullName evidence="1">Uncharacterized protein</fullName>
    </submittedName>
</protein>
<sequence>MLTSDFHSRRFNFRKCKYFCFIDIDNISYFPLQVQGIIGEVVAIIIPDRVYITSLFASHVIDDFYGAPQASAMIISDLSPLCTCYIWDFGSGYGQLSADFRRGQTN</sequence>
<keyword evidence="2" id="KW-1185">Reference proteome</keyword>